<name>H0UIR9_9BACT</name>
<gene>
    <name evidence="3" type="ORF">JonanDRAFT_0294</name>
</gene>
<dbReference type="eggNOG" id="ENOG5033IHX">
    <property type="taxonomic scope" value="Bacteria"/>
</dbReference>
<evidence type="ECO:0000256" key="2">
    <source>
        <dbReference type="SAM" id="MobiDB-lite"/>
    </source>
</evidence>
<dbReference type="Proteomes" id="UP000003806">
    <property type="component" value="Chromosome"/>
</dbReference>
<dbReference type="RefSeq" id="WP_008520114.1">
    <property type="nucleotide sequence ID" value="NZ_CM001376.1"/>
</dbReference>
<keyword evidence="1" id="KW-0175">Coiled coil</keyword>
<evidence type="ECO:0000313" key="3">
    <source>
        <dbReference type="EMBL" id="EHM12713.1"/>
    </source>
</evidence>
<feature type="coiled-coil region" evidence="1">
    <location>
        <begin position="75"/>
        <end position="290"/>
    </location>
</feature>
<reference evidence="3 4" key="1">
    <citation type="submission" date="2011-11" db="EMBL/GenBank/DDBJ databases">
        <title>The Noncontiguous Finished genome of Jonquetella anthropi DSM 22815.</title>
        <authorList>
            <consortium name="US DOE Joint Genome Institute (JGI-PGF)"/>
            <person name="Lucas S."/>
            <person name="Copeland A."/>
            <person name="Lapidus A."/>
            <person name="Glavina del Rio T."/>
            <person name="Dalin E."/>
            <person name="Tice H."/>
            <person name="Bruce D."/>
            <person name="Goodwin L."/>
            <person name="Pitluck S."/>
            <person name="Peters L."/>
            <person name="Mikhailova N."/>
            <person name="Held B."/>
            <person name="Kyrpides N."/>
            <person name="Mavromatis K."/>
            <person name="Ivanova N."/>
            <person name="Markowitz V."/>
            <person name="Cheng J.-F."/>
            <person name="Hugenholtz P."/>
            <person name="Woyke T."/>
            <person name="Wu D."/>
            <person name="Gronow S."/>
            <person name="Wellnitz S."/>
            <person name="Brambilla E."/>
            <person name="Klenk H.-P."/>
            <person name="Eisen J.A."/>
        </authorList>
    </citation>
    <scope>NUCLEOTIDE SEQUENCE [LARGE SCALE GENOMIC DNA]</scope>
    <source>
        <strain evidence="3 4">DSM 22815</strain>
    </source>
</reference>
<protein>
    <submittedName>
        <fullName evidence="3">Uncharacterized protein</fullName>
    </submittedName>
</protein>
<evidence type="ECO:0000256" key="1">
    <source>
        <dbReference type="SAM" id="Coils"/>
    </source>
</evidence>
<organism evidence="3 4">
    <name type="scientific">Jonquetella anthropi DSM 22815</name>
    <dbReference type="NCBI Taxonomy" id="885272"/>
    <lineage>
        <taxon>Bacteria</taxon>
        <taxon>Thermotogati</taxon>
        <taxon>Synergistota</taxon>
        <taxon>Synergistia</taxon>
        <taxon>Synergistales</taxon>
        <taxon>Dethiosulfovibrionaceae</taxon>
        <taxon>Jonquetella</taxon>
    </lineage>
</organism>
<feature type="compositionally biased region" description="Basic and acidic residues" evidence="2">
    <location>
        <begin position="1"/>
        <end position="10"/>
    </location>
</feature>
<dbReference type="HOGENOM" id="CLU_828408_0_0_0"/>
<evidence type="ECO:0000313" key="4">
    <source>
        <dbReference type="Proteomes" id="UP000003806"/>
    </source>
</evidence>
<dbReference type="AlphaFoldDB" id="H0UIR9"/>
<sequence length="335" mass="38348">MSDEMKKTEVDPASLAPSVPDVEEYKRALEQVSSLGDRLFACCAELGETLTSERARAASADKSFRDDIKQRDDVIDQLQKQLMENRSALAEAQRNINSMSIQTQQLSEALRNYRHDVAFSEQLNADLRSARSESALLKATIEEMKAEMARAERLHKDAAECLKLKHSQEQLVAGESVRAAEDRATQLQAALTRSEEQLRQSEEMNKLLADEAERAKREDRDRFDKVRGELLHVQSQLADQERAFQDLQKDVDRRIRAGVRKVEIKAHSVEEDLRQKLDEKERQLRMADFRLTQAAEDHQRALLAARADFETKLNMKTEEVRRQLYAKAKSPKNDG</sequence>
<proteinExistence type="predicted"/>
<keyword evidence="4" id="KW-1185">Reference proteome</keyword>
<dbReference type="STRING" id="885272.JonanDRAFT_0294"/>
<dbReference type="EMBL" id="CM001376">
    <property type="protein sequence ID" value="EHM12713.1"/>
    <property type="molecule type" value="Genomic_DNA"/>
</dbReference>
<feature type="region of interest" description="Disordered" evidence="2">
    <location>
        <begin position="1"/>
        <end position="21"/>
    </location>
</feature>
<accession>H0UIR9</accession>